<dbReference type="OrthoDB" id="10255449at2759"/>
<dbReference type="PANTHER" id="PTHR10953:SF5">
    <property type="entry name" value="SUMO-ACTIVATING ENZYME SUBUNIT 2"/>
    <property type="match status" value="1"/>
</dbReference>
<dbReference type="Gene3D" id="3.10.290.20">
    <property type="entry name" value="Ubiquitin-like 2 activating enzyme e1b. Chain: B, domain 3"/>
    <property type="match status" value="1"/>
</dbReference>
<evidence type="ECO:0000256" key="5">
    <source>
        <dbReference type="ARBA" id="ARBA00022786"/>
    </source>
</evidence>
<keyword evidence="7" id="KW-0067">ATP-binding</keyword>
<evidence type="ECO:0000313" key="13">
    <source>
        <dbReference type="EMBL" id="KAJ2781295.1"/>
    </source>
</evidence>
<evidence type="ECO:0000313" key="14">
    <source>
        <dbReference type="Proteomes" id="UP001140217"/>
    </source>
</evidence>
<feature type="domain" description="THIF-type NAD/FAD binding fold" evidence="11">
    <location>
        <begin position="6"/>
        <end position="442"/>
    </location>
</feature>
<comment type="pathway">
    <text evidence="1">Protein modification; protein sumoylation.</text>
</comment>
<evidence type="ECO:0000256" key="1">
    <source>
        <dbReference type="ARBA" id="ARBA00004718"/>
    </source>
</evidence>
<keyword evidence="3" id="KW-0479">Metal-binding</keyword>
<dbReference type="FunFam" id="3.50.50.80:FF:000004">
    <property type="entry name" value="Ubiquitin-activating enzyme E1-like"/>
    <property type="match status" value="1"/>
</dbReference>
<dbReference type="InterPro" id="IPR042449">
    <property type="entry name" value="Ub-E1_IAD_1"/>
</dbReference>
<dbReference type="PROSITE" id="PS51257">
    <property type="entry name" value="PROKAR_LIPOPROTEIN"/>
    <property type="match status" value="1"/>
</dbReference>
<dbReference type="SUPFAM" id="SSF69572">
    <property type="entry name" value="Activating enzymes of the ubiquitin-like proteins"/>
    <property type="match status" value="1"/>
</dbReference>
<reference evidence="13" key="1">
    <citation type="submission" date="2022-07" db="EMBL/GenBank/DDBJ databases">
        <title>Phylogenomic reconstructions and comparative analyses of Kickxellomycotina fungi.</title>
        <authorList>
            <person name="Reynolds N.K."/>
            <person name="Stajich J.E."/>
            <person name="Barry K."/>
            <person name="Grigoriev I.V."/>
            <person name="Crous P."/>
            <person name="Smith M.E."/>
        </authorList>
    </citation>
    <scope>NUCLEOTIDE SEQUENCE</scope>
    <source>
        <strain evidence="13">NBRC 105414</strain>
    </source>
</reference>
<dbReference type="Proteomes" id="UP001140217">
    <property type="component" value="Unassembled WGS sequence"/>
</dbReference>
<dbReference type="EMBL" id="JANBUL010000109">
    <property type="protein sequence ID" value="KAJ2781295.1"/>
    <property type="molecule type" value="Genomic_DNA"/>
</dbReference>
<dbReference type="InterPro" id="IPR023318">
    <property type="entry name" value="Ub_act_enz_dom_a_sf"/>
</dbReference>
<dbReference type="Gene3D" id="1.10.10.520">
    <property type="entry name" value="Ubiquitin activating enzymes (Uba3). Chain: B, domain 2"/>
    <property type="match status" value="1"/>
</dbReference>
<dbReference type="PANTHER" id="PTHR10953">
    <property type="entry name" value="UBIQUITIN-ACTIVATING ENZYME E1"/>
    <property type="match status" value="1"/>
</dbReference>
<dbReference type="Pfam" id="PF10585">
    <property type="entry name" value="UBA_E1_SCCH"/>
    <property type="match status" value="2"/>
</dbReference>
<dbReference type="InterPro" id="IPR035985">
    <property type="entry name" value="Ubiquitin-activating_enz"/>
</dbReference>
<sequence>MRATTQLARVLGEQTAERVAQARVLVVGAGGIGCELLKDLCMSGFRRIHVVDLDTIDLSNLNRQFLFQQRHIKRPKAEVAVQAIRAFNPAIDATAEQANIKDAAYDVDWFARFDLVLNALDNLDARRHVNTMCLAAHVPLIESGTAGYLGQVTAISGGRTECFECRPKPAERKTYPVCTIRSTPSEPIHCIVWAKDYLFARLFGERPDDGNDDDDDQGMSAEEKAENMAELRQLREESRALARLADAAGSADFARRVFDKVFSDDIARLLSMEDMWRQRRPPTRLDYDALRASCGAAFDPAQADDQAVLSPGESLALFAYAADRLAQRLAEQRQQQQQQRFLSFDKDDDDALAFVAATANLRSHAFGIERQSVFAIKAMAGNIIPAIATTNAIVAGMMVMQAMLVLTQRLDECHTAYVAYGSGRARTILREPLAAPNPRCPVCRRRYLTLRVADCAQTTLGDVLRFVRGLAGSARDLGLGEDVSVVEGHRLLYDPDFDDNLARPLAHLGLIPGKMATLASDGDDDDDDDACAPVPVVLSIAAPRAADGAAPEPLSIEGFEHIPEFAPLPKAAAPASSPPSDDGNDDGGVAEAVAELAVDDDGAIVLDEGSDSGGPAVPCASEAAPGGEPHKRKLDEGDQAALKRRAVPGDSGFVVLDE</sequence>
<feature type="region of interest" description="Disordered" evidence="10">
    <location>
        <begin position="605"/>
        <end position="658"/>
    </location>
</feature>
<keyword evidence="14" id="KW-1185">Reference proteome</keyword>
<gene>
    <name evidence="13" type="primary">UBA2</name>
    <name evidence="13" type="ORF">H4R18_002973</name>
</gene>
<dbReference type="Pfam" id="PF00899">
    <property type="entry name" value="ThiF"/>
    <property type="match status" value="1"/>
</dbReference>
<keyword evidence="5" id="KW-0833">Ubl conjugation pathway</keyword>
<dbReference type="GO" id="GO:0016925">
    <property type="term" value="P:protein sumoylation"/>
    <property type="evidence" value="ECO:0007669"/>
    <property type="project" value="TreeGrafter"/>
</dbReference>
<evidence type="ECO:0000256" key="6">
    <source>
        <dbReference type="ARBA" id="ARBA00022833"/>
    </source>
</evidence>
<dbReference type="InterPro" id="IPR045886">
    <property type="entry name" value="ThiF/MoeB/HesA"/>
</dbReference>
<dbReference type="GO" id="GO:0005524">
    <property type="term" value="F:ATP binding"/>
    <property type="evidence" value="ECO:0007669"/>
    <property type="project" value="UniProtKB-KW"/>
</dbReference>
<evidence type="ECO:0000256" key="8">
    <source>
        <dbReference type="ARBA" id="ARBA00073512"/>
    </source>
</evidence>
<dbReference type="GO" id="GO:0019948">
    <property type="term" value="F:SUMO activating enzyme activity"/>
    <property type="evidence" value="ECO:0007669"/>
    <property type="project" value="TreeGrafter"/>
</dbReference>
<feature type="active site" description="Glycyl thioester intermediate" evidence="9">
    <location>
        <position position="178"/>
    </location>
</feature>
<evidence type="ECO:0000259" key="12">
    <source>
        <dbReference type="Pfam" id="PF10585"/>
    </source>
</evidence>
<dbReference type="Gene3D" id="3.50.50.80">
    <property type="entry name" value="Ubiquitin-activating enzyme E1, inactive adenylation domain, subdomain 1"/>
    <property type="match status" value="1"/>
</dbReference>
<dbReference type="InterPro" id="IPR000594">
    <property type="entry name" value="ThiF_NAD_FAD-bd"/>
</dbReference>
<evidence type="ECO:0000259" key="11">
    <source>
        <dbReference type="Pfam" id="PF00899"/>
    </source>
</evidence>
<feature type="domain" description="Ubiquitin-activating enzyme SCCH" evidence="12">
    <location>
        <begin position="184"/>
        <end position="272"/>
    </location>
</feature>
<dbReference type="InterPro" id="IPR019572">
    <property type="entry name" value="UBA_E1_SCCH"/>
</dbReference>
<dbReference type="InterPro" id="IPR033127">
    <property type="entry name" value="UBQ-activ_enz_E1_Cys_AS"/>
</dbReference>
<keyword evidence="4" id="KW-0547">Nucleotide-binding</keyword>
<keyword evidence="13" id="KW-0436">Ligase</keyword>
<proteinExistence type="inferred from homology"/>
<feature type="compositionally biased region" description="Low complexity" evidence="10">
    <location>
        <begin position="569"/>
        <end position="580"/>
    </location>
</feature>
<evidence type="ECO:0000256" key="7">
    <source>
        <dbReference type="ARBA" id="ARBA00022840"/>
    </source>
</evidence>
<feature type="domain" description="Ubiquitin-activating enzyme SCCH" evidence="12">
    <location>
        <begin position="323"/>
        <end position="377"/>
    </location>
</feature>
<dbReference type="AlphaFoldDB" id="A0A9W8HF74"/>
<evidence type="ECO:0000256" key="10">
    <source>
        <dbReference type="SAM" id="MobiDB-lite"/>
    </source>
</evidence>
<evidence type="ECO:0000256" key="9">
    <source>
        <dbReference type="PROSITE-ProRule" id="PRU10132"/>
    </source>
</evidence>
<evidence type="ECO:0000256" key="3">
    <source>
        <dbReference type="ARBA" id="ARBA00022723"/>
    </source>
</evidence>
<feature type="region of interest" description="Disordered" evidence="10">
    <location>
        <begin position="208"/>
        <end position="229"/>
    </location>
</feature>
<dbReference type="GO" id="GO:0005737">
    <property type="term" value="C:cytoplasm"/>
    <property type="evidence" value="ECO:0007669"/>
    <property type="project" value="TreeGrafter"/>
</dbReference>
<protein>
    <recommendedName>
        <fullName evidence="8">Ubiquitin-activating enzyme E1-like</fullName>
    </recommendedName>
</protein>
<organism evidence="13 14">
    <name type="scientific">Coemansia javaensis</name>
    <dbReference type="NCBI Taxonomy" id="2761396"/>
    <lineage>
        <taxon>Eukaryota</taxon>
        <taxon>Fungi</taxon>
        <taxon>Fungi incertae sedis</taxon>
        <taxon>Zoopagomycota</taxon>
        <taxon>Kickxellomycotina</taxon>
        <taxon>Kickxellomycetes</taxon>
        <taxon>Kickxellales</taxon>
        <taxon>Kickxellaceae</taxon>
        <taxon>Coemansia</taxon>
    </lineage>
</organism>
<name>A0A9W8HF74_9FUNG</name>
<evidence type="ECO:0000256" key="2">
    <source>
        <dbReference type="ARBA" id="ARBA00005673"/>
    </source>
</evidence>
<evidence type="ECO:0000256" key="4">
    <source>
        <dbReference type="ARBA" id="ARBA00022741"/>
    </source>
</evidence>
<dbReference type="GO" id="GO:0031510">
    <property type="term" value="C:SUMO activating enzyme complex"/>
    <property type="evidence" value="ECO:0007669"/>
    <property type="project" value="TreeGrafter"/>
</dbReference>
<feature type="region of interest" description="Disordered" evidence="10">
    <location>
        <begin position="569"/>
        <end position="593"/>
    </location>
</feature>
<comment type="similarity">
    <text evidence="2">Belongs to the ubiquitin-activating E1 family.</text>
</comment>
<dbReference type="GO" id="GO:0046872">
    <property type="term" value="F:metal ion binding"/>
    <property type="evidence" value="ECO:0007669"/>
    <property type="project" value="UniProtKB-KW"/>
</dbReference>
<keyword evidence="6" id="KW-0862">Zinc</keyword>
<accession>A0A9W8HF74</accession>
<comment type="caution">
    <text evidence="13">The sequence shown here is derived from an EMBL/GenBank/DDBJ whole genome shotgun (WGS) entry which is preliminary data.</text>
</comment>
<dbReference type="PROSITE" id="PS00865">
    <property type="entry name" value="UBIQUITIN_ACTIVAT_2"/>
    <property type="match status" value="1"/>
</dbReference>